<accession>A0AB34ISY2</accession>
<evidence type="ECO:0000256" key="5">
    <source>
        <dbReference type="SAM" id="MobiDB-lite"/>
    </source>
</evidence>
<feature type="region of interest" description="Disordered" evidence="5">
    <location>
        <begin position="70"/>
        <end position="114"/>
    </location>
</feature>
<comment type="caution">
    <text evidence="7">The sequence shown here is derived from an EMBL/GenBank/DDBJ whole genome shotgun (WGS) entry which is preliminary data.</text>
</comment>
<evidence type="ECO:0000256" key="2">
    <source>
        <dbReference type="ARBA" id="ARBA00022692"/>
    </source>
</evidence>
<dbReference type="Pfam" id="PF03741">
    <property type="entry name" value="TerC"/>
    <property type="match status" value="1"/>
</dbReference>
<name>A0AB34ISY2_PRYPA</name>
<feature type="transmembrane region" description="Helical" evidence="6">
    <location>
        <begin position="228"/>
        <end position="251"/>
    </location>
</feature>
<gene>
    <name evidence="7" type="ORF">AB1Y20_008629</name>
</gene>
<feature type="compositionally biased region" description="Basic and acidic residues" evidence="5">
    <location>
        <begin position="101"/>
        <end position="114"/>
    </location>
</feature>
<proteinExistence type="predicted"/>
<evidence type="ECO:0000256" key="3">
    <source>
        <dbReference type="ARBA" id="ARBA00022989"/>
    </source>
</evidence>
<dbReference type="InterPro" id="IPR005496">
    <property type="entry name" value="Integral_membrane_TerC"/>
</dbReference>
<dbReference type="EMBL" id="JBGBPQ010000019">
    <property type="protein sequence ID" value="KAL1504859.1"/>
    <property type="molecule type" value="Genomic_DNA"/>
</dbReference>
<feature type="transmembrane region" description="Helical" evidence="6">
    <location>
        <begin position="164"/>
        <end position="186"/>
    </location>
</feature>
<dbReference type="AlphaFoldDB" id="A0AB34ISY2"/>
<evidence type="ECO:0008006" key="9">
    <source>
        <dbReference type="Google" id="ProtNLM"/>
    </source>
</evidence>
<dbReference type="Proteomes" id="UP001515480">
    <property type="component" value="Unassembled WGS sequence"/>
</dbReference>
<evidence type="ECO:0000256" key="1">
    <source>
        <dbReference type="ARBA" id="ARBA00004141"/>
    </source>
</evidence>
<evidence type="ECO:0000256" key="4">
    <source>
        <dbReference type="ARBA" id="ARBA00023136"/>
    </source>
</evidence>
<feature type="transmembrane region" description="Helical" evidence="6">
    <location>
        <begin position="130"/>
        <end position="152"/>
    </location>
</feature>
<dbReference type="PANTHER" id="PTHR30238">
    <property type="entry name" value="MEMBRANE BOUND PREDICTED REDOX MODULATOR"/>
    <property type="match status" value="1"/>
</dbReference>
<organism evidence="7 8">
    <name type="scientific">Prymnesium parvum</name>
    <name type="common">Toxic golden alga</name>
    <dbReference type="NCBI Taxonomy" id="97485"/>
    <lineage>
        <taxon>Eukaryota</taxon>
        <taxon>Haptista</taxon>
        <taxon>Haptophyta</taxon>
        <taxon>Prymnesiophyceae</taxon>
        <taxon>Prymnesiales</taxon>
        <taxon>Prymnesiaceae</taxon>
        <taxon>Prymnesium</taxon>
    </lineage>
</organism>
<feature type="region of interest" description="Disordered" evidence="5">
    <location>
        <begin position="1"/>
        <end position="40"/>
    </location>
</feature>
<evidence type="ECO:0000313" key="7">
    <source>
        <dbReference type="EMBL" id="KAL1504859.1"/>
    </source>
</evidence>
<keyword evidence="8" id="KW-1185">Reference proteome</keyword>
<dbReference type="GO" id="GO:0016020">
    <property type="term" value="C:membrane"/>
    <property type="evidence" value="ECO:0007669"/>
    <property type="project" value="UniProtKB-SubCell"/>
</dbReference>
<comment type="subcellular location">
    <subcellularLocation>
        <location evidence="1">Membrane</location>
        <topology evidence="1">Multi-pass membrane protein</topology>
    </subcellularLocation>
</comment>
<reference evidence="7 8" key="1">
    <citation type="journal article" date="2024" name="Science">
        <title>Giant polyketide synthase enzymes in the biosynthesis of giant marine polyether toxins.</title>
        <authorList>
            <person name="Fallon T.R."/>
            <person name="Shende V.V."/>
            <person name="Wierzbicki I.H."/>
            <person name="Pendleton A.L."/>
            <person name="Watervoot N.F."/>
            <person name="Auber R.P."/>
            <person name="Gonzalez D.J."/>
            <person name="Wisecaver J.H."/>
            <person name="Moore B.S."/>
        </authorList>
    </citation>
    <scope>NUCLEOTIDE SEQUENCE [LARGE SCALE GENOMIC DNA]</scope>
    <source>
        <strain evidence="7 8">12B1</strain>
    </source>
</reference>
<evidence type="ECO:0000256" key="6">
    <source>
        <dbReference type="SAM" id="Phobius"/>
    </source>
</evidence>
<keyword evidence="2 6" id="KW-0812">Transmembrane</keyword>
<protein>
    <recommendedName>
        <fullName evidence="9">Tellurium resistance protein TerC</fullName>
    </recommendedName>
</protein>
<keyword evidence="3 6" id="KW-1133">Transmembrane helix</keyword>
<sequence length="284" mass="30821">MGREGVLRLPANSTRRAHPLVSLPHATAPPPSAPPHLLRARPKPHLNATRAEWPNPSDRTRVTHARLAHNASRHAHAEAPAHNASRHAHAEAPAHNASRHAHAEAPAHDASRHAHAEALPTVGRAAARSILHLLVPFALALCAIVAAEDGFLRGLPALKLRHAACWLLMFGAFCVTTGLLVAAMQGWEASGTYFFCLGLNVILSPDNLVVFMMLLQQAKLPVRYHFRAISHGLIVAAVLRTIAMIGGAFLLNHFAWLQLRARFELISSISRQAHCSNPCASTWH</sequence>
<feature type="transmembrane region" description="Helical" evidence="6">
    <location>
        <begin position="192"/>
        <end position="216"/>
    </location>
</feature>
<evidence type="ECO:0000313" key="8">
    <source>
        <dbReference type="Proteomes" id="UP001515480"/>
    </source>
</evidence>
<keyword evidence="4 6" id="KW-0472">Membrane</keyword>
<dbReference type="PANTHER" id="PTHR30238:SF4">
    <property type="entry name" value="SLL1022 PROTEIN"/>
    <property type="match status" value="1"/>
</dbReference>